<evidence type="ECO:0000313" key="9">
    <source>
        <dbReference type="Proteomes" id="UP000267096"/>
    </source>
</evidence>
<dbReference type="Gene3D" id="1.10.3260.10">
    <property type="entry name" value="DNA ligase, ATP-dependent, N-terminal domain"/>
    <property type="match status" value="1"/>
</dbReference>
<feature type="compositionally biased region" description="Basic and acidic residues" evidence="6">
    <location>
        <begin position="33"/>
        <end position="58"/>
    </location>
</feature>
<proteinExistence type="inferred from homology"/>
<evidence type="ECO:0000313" key="8">
    <source>
        <dbReference type="EMBL" id="VDK21812.1"/>
    </source>
</evidence>
<evidence type="ECO:0000256" key="4">
    <source>
        <dbReference type="ARBA" id="ARBA00023172"/>
    </source>
</evidence>
<dbReference type="GO" id="GO:1903461">
    <property type="term" value="P:Okazaki fragment processing involved in mitotic DNA replication"/>
    <property type="evidence" value="ECO:0007669"/>
    <property type="project" value="TreeGrafter"/>
</dbReference>
<dbReference type="WBParaSite" id="ASIM_0000365801-mRNA-1">
    <property type="protein sequence ID" value="ASIM_0000365801-mRNA-1"/>
    <property type="gene ID" value="ASIM_0000365801"/>
</dbReference>
<evidence type="ECO:0000256" key="2">
    <source>
        <dbReference type="ARBA" id="ARBA00022598"/>
    </source>
</evidence>
<evidence type="ECO:0000256" key="5">
    <source>
        <dbReference type="ARBA" id="ARBA00023204"/>
    </source>
</evidence>
<reference evidence="8 9" key="2">
    <citation type="submission" date="2018-11" db="EMBL/GenBank/DDBJ databases">
        <authorList>
            <consortium name="Pathogen Informatics"/>
        </authorList>
    </citation>
    <scope>NUCLEOTIDE SEQUENCE [LARGE SCALE GENOMIC DNA]</scope>
</reference>
<dbReference type="AlphaFoldDB" id="A0A0M3J7W0"/>
<dbReference type="InterPro" id="IPR050191">
    <property type="entry name" value="ATP-dep_DNA_ligase"/>
</dbReference>
<name>A0A0M3J7W0_ANISI</name>
<reference evidence="10" key="1">
    <citation type="submission" date="2017-02" db="UniProtKB">
        <authorList>
            <consortium name="WormBaseParasite"/>
        </authorList>
    </citation>
    <scope>IDENTIFICATION</scope>
</reference>
<evidence type="ECO:0000259" key="7">
    <source>
        <dbReference type="Pfam" id="PF04675"/>
    </source>
</evidence>
<dbReference type="GO" id="GO:0006281">
    <property type="term" value="P:DNA repair"/>
    <property type="evidence" value="ECO:0007669"/>
    <property type="project" value="UniProtKB-KW"/>
</dbReference>
<protein>
    <submittedName>
        <fullName evidence="10">DNA ligase 1 (inferred by orthology to a C. elegans protein)</fullName>
    </submittedName>
</protein>
<dbReference type="Pfam" id="PF04675">
    <property type="entry name" value="DNA_ligase_A_N"/>
    <property type="match status" value="1"/>
</dbReference>
<keyword evidence="4" id="KW-0233">DNA recombination</keyword>
<dbReference type="PANTHER" id="PTHR45674:SF4">
    <property type="entry name" value="DNA LIGASE 1"/>
    <property type="match status" value="1"/>
</dbReference>
<evidence type="ECO:0000256" key="6">
    <source>
        <dbReference type="SAM" id="MobiDB-lite"/>
    </source>
</evidence>
<keyword evidence="3" id="KW-0227">DNA damage</keyword>
<gene>
    <name evidence="8" type="ORF">ASIM_LOCUS3492</name>
</gene>
<evidence type="ECO:0000313" key="10">
    <source>
        <dbReference type="WBParaSite" id="ASIM_0000365801-mRNA-1"/>
    </source>
</evidence>
<organism evidence="10">
    <name type="scientific">Anisakis simplex</name>
    <name type="common">Herring worm</name>
    <dbReference type="NCBI Taxonomy" id="6269"/>
    <lineage>
        <taxon>Eukaryota</taxon>
        <taxon>Metazoa</taxon>
        <taxon>Ecdysozoa</taxon>
        <taxon>Nematoda</taxon>
        <taxon>Chromadorea</taxon>
        <taxon>Rhabditida</taxon>
        <taxon>Spirurina</taxon>
        <taxon>Ascaridomorpha</taxon>
        <taxon>Ascaridoidea</taxon>
        <taxon>Anisakidae</taxon>
        <taxon>Anisakis</taxon>
        <taxon>Anisakis simplex complex</taxon>
    </lineage>
</organism>
<dbReference type="PANTHER" id="PTHR45674">
    <property type="entry name" value="DNA LIGASE 1/3 FAMILY MEMBER"/>
    <property type="match status" value="1"/>
</dbReference>
<comment type="similarity">
    <text evidence="1">Belongs to the ATP-dependent DNA ligase family.</text>
</comment>
<feature type="domain" description="DNA ligase ATP-dependent N-terminal" evidence="7">
    <location>
        <begin position="77"/>
        <end position="155"/>
    </location>
</feature>
<keyword evidence="5" id="KW-0234">DNA repair</keyword>
<dbReference type="GO" id="GO:0005739">
    <property type="term" value="C:mitochondrion"/>
    <property type="evidence" value="ECO:0007669"/>
    <property type="project" value="TreeGrafter"/>
</dbReference>
<dbReference type="GO" id="GO:0006310">
    <property type="term" value="P:DNA recombination"/>
    <property type="evidence" value="ECO:0007669"/>
    <property type="project" value="UniProtKB-KW"/>
</dbReference>
<evidence type="ECO:0000256" key="1">
    <source>
        <dbReference type="ARBA" id="ARBA00007572"/>
    </source>
</evidence>
<feature type="compositionally biased region" description="Basic residues" evidence="6">
    <location>
        <begin position="1"/>
        <end position="10"/>
    </location>
</feature>
<feature type="region of interest" description="Disordered" evidence="6">
    <location>
        <begin position="1"/>
        <end position="76"/>
    </location>
</feature>
<dbReference type="GO" id="GO:0003677">
    <property type="term" value="F:DNA binding"/>
    <property type="evidence" value="ECO:0007669"/>
    <property type="project" value="InterPro"/>
</dbReference>
<dbReference type="GO" id="GO:0003910">
    <property type="term" value="F:DNA ligase (ATP) activity"/>
    <property type="evidence" value="ECO:0007669"/>
    <property type="project" value="InterPro"/>
</dbReference>
<dbReference type="SUPFAM" id="SSF117018">
    <property type="entry name" value="ATP-dependent DNA ligase DNA-binding domain"/>
    <property type="match status" value="1"/>
</dbReference>
<evidence type="ECO:0000256" key="3">
    <source>
        <dbReference type="ARBA" id="ARBA00022763"/>
    </source>
</evidence>
<sequence length="162" mass="18111">MDKFLVRKPAKSQPQLELEPEQASAPKSPKVSKISEETKQPKTEKKDKESDGAGRKTEAAIQGENGHQKDDKSNKIPYLRLAKTLERIENTSSRLEIIRILSEFFAETLRQDAHELTDCVYLCVNQLGPAYEGLELGIAEGTLIKAIAEATGRKVRIPGQYF</sequence>
<dbReference type="Proteomes" id="UP000267096">
    <property type="component" value="Unassembled WGS sequence"/>
</dbReference>
<keyword evidence="9" id="KW-1185">Reference proteome</keyword>
<keyword evidence="2" id="KW-0436">Ligase</keyword>
<dbReference type="OrthoDB" id="206088at2759"/>
<dbReference type="EMBL" id="UYRR01005458">
    <property type="protein sequence ID" value="VDK21812.1"/>
    <property type="molecule type" value="Genomic_DNA"/>
</dbReference>
<dbReference type="GO" id="GO:0005634">
    <property type="term" value="C:nucleus"/>
    <property type="evidence" value="ECO:0007669"/>
    <property type="project" value="TreeGrafter"/>
</dbReference>
<accession>A0A0M3J7W0</accession>
<dbReference type="InterPro" id="IPR036599">
    <property type="entry name" value="DNA_ligase_N_sf"/>
</dbReference>
<dbReference type="InterPro" id="IPR012308">
    <property type="entry name" value="DNA_ligase_ATP-dep_N"/>
</dbReference>